<dbReference type="RefSeq" id="XP_019100791.1">
    <property type="nucleotide sequence ID" value="XM_019245246.1"/>
</dbReference>
<keyword evidence="2" id="KW-1185">Reference proteome</keyword>
<sequence length="175" mass="19609">MAADAGAHGRYLSMIKKMKGIETARFLGGTYPTAADVWRTNVERNTSALCLLSVTASLHQAFPLFFFSQSWRTTWILNFTKHLQASLNHVRTRKEITPQLCLHIRTISTASSRDLLAFLGALEGFFLPLPTSFALNNMLGFFLFTAFELLLLLLFQVSGFLLTFHLSVSGLFISQ</sequence>
<feature type="transmembrane region" description="Helical" evidence="1">
    <location>
        <begin position="141"/>
        <end position="164"/>
    </location>
</feature>
<organism evidence="2 3">
    <name type="scientific">Camelina sativa</name>
    <name type="common">False flax</name>
    <name type="synonym">Myagrum sativum</name>
    <dbReference type="NCBI Taxonomy" id="90675"/>
    <lineage>
        <taxon>Eukaryota</taxon>
        <taxon>Viridiplantae</taxon>
        <taxon>Streptophyta</taxon>
        <taxon>Embryophyta</taxon>
        <taxon>Tracheophyta</taxon>
        <taxon>Spermatophyta</taxon>
        <taxon>Magnoliopsida</taxon>
        <taxon>eudicotyledons</taxon>
        <taxon>Gunneridae</taxon>
        <taxon>Pentapetalae</taxon>
        <taxon>rosids</taxon>
        <taxon>malvids</taxon>
        <taxon>Brassicales</taxon>
        <taxon>Brassicaceae</taxon>
        <taxon>Camelineae</taxon>
        <taxon>Camelina</taxon>
    </lineage>
</organism>
<keyword evidence="1" id="KW-0812">Transmembrane</keyword>
<evidence type="ECO:0000313" key="3">
    <source>
        <dbReference type="RefSeq" id="XP_019100791.1"/>
    </source>
</evidence>
<protein>
    <submittedName>
        <fullName evidence="3">Uncharacterized protein LOC109132827</fullName>
    </submittedName>
</protein>
<evidence type="ECO:0000256" key="1">
    <source>
        <dbReference type="SAM" id="Phobius"/>
    </source>
</evidence>
<keyword evidence="1" id="KW-0472">Membrane</keyword>
<reference evidence="2" key="1">
    <citation type="journal article" date="2014" name="Nat. Commun.">
        <title>The emerging biofuel crop Camelina sativa retains a highly undifferentiated hexaploid genome structure.</title>
        <authorList>
            <person name="Kagale S."/>
            <person name="Koh C."/>
            <person name="Nixon J."/>
            <person name="Bollina V."/>
            <person name="Clarke W.E."/>
            <person name="Tuteja R."/>
            <person name="Spillane C."/>
            <person name="Robinson S.J."/>
            <person name="Links M.G."/>
            <person name="Clarke C."/>
            <person name="Higgins E.E."/>
            <person name="Huebert T."/>
            <person name="Sharpe A.G."/>
            <person name="Parkin I.A."/>
        </authorList>
    </citation>
    <scope>NUCLEOTIDE SEQUENCE [LARGE SCALE GENOMIC DNA]</scope>
    <source>
        <strain evidence="2">cv. DH55</strain>
    </source>
</reference>
<feature type="transmembrane region" description="Helical" evidence="1">
    <location>
        <begin position="115"/>
        <end position="135"/>
    </location>
</feature>
<accession>A0ABM1RP53</accession>
<dbReference type="Proteomes" id="UP000694864">
    <property type="component" value="Chromosome 5"/>
</dbReference>
<evidence type="ECO:0000313" key="2">
    <source>
        <dbReference type="Proteomes" id="UP000694864"/>
    </source>
</evidence>
<reference evidence="3" key="2">
    <citation type="submission" date="2025-08" db="UniProtKB">
        <authorList>
            <consortium name="RefSeq"/>
        </authorList>
    </citation>
    <scope>IDENTIFICATION</scope>
    <source>
        <tissue evidence="3">Leaf</tissue>
    </source>
</reference>
<keyword evidence="1" id="KW-1133">Transmembrane helix</keyword>
<dbReference type="GeneID" id="109132827"/>
<name>A0ABM1RP53_CAMSA</name>
<proteinExistence type="predicted"/>
<gene>
    <name evidence="3" type="primary">LOC109132827</name>
</gene>